<dbReference type="OMA" id="WFIVSNI"/>
<evidence type="ECO:0000313" key="2">
    <source>
        <dbReference type="EMBL" id="EFN76378.1"/>
    </source>
</evidence>
<dbReference type="PANTHER" id="PTHR23278">
    <property type="entry name" value="SIDESTEP PROTEIN"/>
    <property type="match status" value="1"/>
</dbReference>
<dbReference type="InterPro" id="IPR013783">
    <property type="entry name" value="Ig-like_fold"/>
</dbReference>
<evidence type="ECO:0000313" key="3">
    <source>
        <dbReference type="Proteomes" id="UP000008237"/>
    </source>
</evidence>
<dbReference type="OrthoDB" id="5843397at2759"/>
<proteinExistence type="predicted"/>
<dbReference type="EMBL" id="GL453161">
    <property type="protein sequence ID" value="EFN76378.1"/>
    <property type="molecule type" value="Genomic_DNA"/>
</dbReference>
<dbReference type="InterPro" id="IPR007110">
    <property type="entry name" value="Ig-like_dom"/>
</dbReference>
<feature type="domain" description="Ig-like" evidence="1">
    <location>
        <begin position="1"/>
        <end position="65"/>
    </location>
</feature>
<accession>E2C6R6</accession>
<dbReference type="InterPro" id="IPR013151">
    <property type="entry name" value="Immunoglobulin_dom"/>
</dbReference>
<dbReference type="SUPFAM" id="SSF48726">
    <property type="entry name" value="Immunoglobulin"/>
    <property type="match status" value="1"/>
</dbReference>
<dbReference type="PANTHER" id="PTHR23278:SF19">
    <property type="entry name" value="OBSCURIN"/>
    <property type="match status" value="1"/>
</dbReference>
<gene>
    <name evidence="2" type="ORF">EAI_02851</name>
</gene>
<dbReference type="Gene3D" id="2.60.40.10">
    <property type="entry name" value="Immunoglobulins"/>
    <property type="match status" value="1"/>
</dbReference>
<dbReference type="STRING" id="610380.E2C6R6"/>
<dbReference type="InterPro" id="IPR036179">
    <property type="entry name" value="Ig-like_dom_sf"/>
</dbReference>
<dbReference type="Proteomes" id="UP000008237">
    <property type="component" value="Unassembled WGS sequence"/>
</dbReference>
<protein>
    <recommendedName>
        <fullName evidence="1">Ig-like domain-containing protein</fullName>
    </recommendedName>
</protein>
<dbReference type="AlphaFoldDB" id="E2C6R6"/>
<sequence length="84" mass="9743">MRGKHSEKASHWMDKEYLNDRAFFRTATEPATLNINHVQEKDEGEYRCRVDFTKSPTRNSRIHLTVIGGDKSSSISIKQNLESF</sequence>
<dbReference type="Pfam" id="PF00047">
    <property type="entry name" value="ig"/>
    <property type="match status" value="1"/>
</dbReference>
<organism evidence="3">
    <name type="scientific">Harpegnathos saltator</name>
    <name type="common">Jerdon's jumping ant</name>
    <dbReference type="NCBI Taxonomy" id="610380"/>
    <lineage>
        <taxon>Eukaryota</taxon>
        <taxon>Metazoa</taxon>
        <taxon>Ecdysozoa</taxon>
        <taxon>Arthropoda</taxon>
        <taxon>Hexapoda</taxon>
        <taxon>Insecta</taxon>
        <taxon>Pterygota</taxon>
        <taxon>Neoptera</taxon>
        <taxon>Endopterygota</taxon>
        <taxon>Hymenoptera</taxon>
        <taxon>Apocrita</taxon>
        <taxon>Aculeata</taxon>
        <taxon>Formicoidea</taxon>
        <taxon>Formicidae</taxon>
        <taxon>Ponerinae</taxon>
        <taxon>Ponerini</taxon>
        <taxon>Harpegnathos</taxon>
    </lineage>
</organism>
<evidence type="ECO:0000259" key="1">
    <source>
        <dbReference type="PROSITE" id="PS50835"/>
    </source>
</evidence>
<dbReference type="CDD" id="cd00096">
    <property type="entry name" value="Ig"/>
    <property type="match status" value="1"/>
</dbReference>
<keyword evidence="3" id="KW-1185">Reference proteome</keyword>
<dbReference type="InParanoid" id="E2C6R6"/>
<dbReference type="PROSITE" id="PS50835">
    <property type="entry name" value="IG_LIKE"/>
    <property type="match status" value="1"/>
</dbReference>
<reference evidence="2 3" key="1">
    <citation type="journal article" date="2010" name="Science">
        <title>Genomic comparison of the ants Camponotus floridanus and Harpegnathos saltator.</title>
        <authorList>
            <person name="Bonasio R."/>
            <person name="Zhang G."/>
            <person name="Ye C."/>
            <person name="Mutti N.S."/>
            <person name="Fang X."/>
            <person name="Qin N."/>
            <person name="Donahue G."/>
            <person name="Yang P."/>
            <person name="Li Q."/>
            <person name="Li C."/>
            <person name="Zhang P."/>
            <person name="Huang Z."/>
            <person name="Berger S.L."/>
            <person name="Reinberg D."/>
            <person name="Wang J."/>
            <person name="Liebig J."/>
        </authorList>
    </citation>
    <scope>NUCLEOTIDE SEQUENCE [LARGE SCALE GENOMIC DNA]</scope>
    <source>
        <strain evidence="2 3">R22 G/1</strain>
    </source>
</reference>
<name>E2C6R6_HARSA</name>